<dbReference type="Proteomes" id="UP001159937">
    <property type="component" value="Unassembled WGS sequence"/>
</dbReference>
<reference evidence="2" key="1">
    <citation type="submission" date="2022-09" db="EMBL/GenBank/DDBJ databases">
        <title>Intensive care unit water sources are persistently colonized with multi-drug resistant bacteria and are the site of extensive horizontal gene transfer of antibiotic resistance genes.</title>
        <authorList>
            <person name="Diorio-Toth L."/>
        </authorList>
    </citation>
    <scope>NUCLEOTIDE SEQUENCE</scope>
    <source>
        <strain evidence="2">GD03918</strain>
    </source>
</reference>
<evidence type="ECO:0000256" key="1">
    <source>
        <dbReference type="SAM" id="SignalP"/>
    </source>
</evidence>
<evidence type="ECO:0000313" key="3">
    <source>
        <dbReference type="Proteomes" id="UP001159937"/>
    </source>
</evidence>
<evidence type="ECO:0008006" key="4">
    <source>
        <dbReference type="Google" id="ProtNLM"/>
    </source>
</evidence>
<dbReference type="InterPro" id="IPR023214">
    <property type="entry name" value="HAD_sf"/>
</dbReference>
<dbReference type="RefSeq" id="WP_223852472.1">
    <property type="nucleotide sequence ID" value="NZ_CAKLOQ010000001.1"/>
</dbReference>
<name>A0AAJ1NUF3_9ENTR</name>
<keyword evidence="1" id="KW-0732">Signal</keyword>
<accession>A0AAJ1NUF3</accession>
<sequence length="170" mass="19524">MKMTIIYALLSVFFGVYGTTASASNTNQVSQNLETAIPQQKQIVIGNWDEFNSRKIDRLIQEAKQKPAHSLYAVFDFDNTTAFLDIEEATLIYQLENLKFSMKPEILKEIIYKDIPPSNFNSDYNNKNHQPVNINLIGQDIIDSYTWLYNNYSGFAGNKTLDEIKKILII</sequence>
<proteinExistence type="predicted"/>
<dbReference type="EMBL" id="JAOCBF010000082">
    <property type="protein sequence ID" value="MDH0967183.1"/>
    <property type="molecule type" value="Genomic_DNA"/>
</dbReference>
<dbReference type="Gene3D" id="3.40.50.1000">
    <property type="entry name" value="HAD superfamily/HAD-like"/>
    <property type="match status" value="1"/>
</dbReference>
<protein>
    <recommendedName>
        <fullName evidence="4">Haloacid dehalogenase-like hydrolase</fullName>
    </recommendedName>
</protein>
<organism evidence="2 3">
    <name type="scientific">Klebsiella michiganensis</name>
    <dbReference type="NCBI Taxonomy" id="1134687"/>
    <lineage>
        <taxon>Bacteria</taxon>
        <taxon>Pseudomonadati</taxon>
        <taxon>Pseudomonadota</taxon>
        <taxon>Gammaproteobacteria</taxon>
        <taxon>Enterobacterales</taxon>
        <taxon>Enterobacteriaceae</taxon>
        <taxon>Klebsiella/Raoultella group</taxon>
        <taxon>Klebsiella</taxon>
    </lineage>
</organism>
<evidence type="ECO:0000313" key="2">
    <source>
        <dbReference type="EMBL" id="MDH0967183.1"/>
    </source>
</evidence>
<feature type="chain" id="PRO_5042475630" description="Haloacid dehalogenase-like hydrolase" evidence="1">
    <location>
        <begin position="24"/>
        <end position="170"/>
    </location>
</feature>
<gene>
    <name evidence="2" type="ORF">N5C89_30555</name>
</gene>
<dbReference type="AlphaFoldDB" id="A0AAJ1NUF3"/>
<comment type="caution">
    <text evidence="2">The sequence shown here is derived from an EMBL/GenBank/DDBJ whole genome shotgun (WGS) entry which is preliminary data.</text>
</comment>
<feature type="signal peptide" evidence="1">
    <location>
        <begin position="1"/>
        <end position="23"/>
    </location>
</feature>
<dbReference type="Gene3D" id="1.20.1440.320">
    <property type="match status" value="1"/>
</dbReference>